<comment type="pathway">
    <text evidence="2">Phospholipid metabolism; phosphatidylglycerol biosynthesis; phosphatidylglycerol from CDP-diacylglycerol: step 1/2.</text>
</comment>
<evidence type="ECO:0000256" key="12">
    <source>
        <dbReference type="ARBA" id="ARBA00023209"/>
    </source>
</evidence>
<evidence type="ECO:0000256" key="3">
    <source>
        <dbReference type="ARBA" id="ARBA00010441"/>
    </source>
</evidence>
<dbReference type="Proteomes" id="UP001501294">
    <property type="component" value="Unassembled WGS sequence"/>
</dbReference>
<evidence type="ECO:0000256" key="14">
    <source>
        <dbReference type="ARBA" id="ARBA00048586"/>
    </source>
</evidence>
<keyword evidence="7 16" id="KW-0808">Transferase</keyword>
<dbReference type="PIRSF" id="PIRSF000847">
    <property type="entry name" value="Phos_ph_gly_syn"/>
    <property type="match status" value="1"/>
</dbReference>
<feature type="transmembrane region" description="Helical" evidence="17">
    <location>
        <begin position="142"/>
        <end position="162"/>
    </location>
</feature>
<evidence type="ECO:0000256" key="1">
    <source>
        <dbReference type="ARBA" id="ARBA00004141"/>
    </source>
</evidence>
<keyword evidence="10" id="KW-0443">Lipid metabolism</keyword>
<accession>A0ABP8I5J6</accession>
<protein>
    <recommendedName>
        <fullName evidence="5 15">CDP-diacylglycerol--glycerol-3-phosphate 3-phosphatidyltransferase</fullName>
        <ecNumber evidence="4 15">2.7.8.5</ecNumber>
    </recommendedName>
</protein>
<keyword evidence="9 17" id="KW-1133">Transmembrane helix</keyword>
<dbReference type="InterPro" id="IPR050324">
    <property type="entry name" value="CDP-alcohol_PTase-I"/>
</dbReference>
<evidence type="ECO:0000256" key="7">
    <source>
        <dbReference type="ARBA" id="ARBA00022679"/>
    </source>
</evidence>
<keyword evidence="6" id="KW-0444">Lipid biosynthesis</keyword>
<evidence type="ECO:0000313" key="18">
    <source>
        <dbReference type="EMBL" id="GAA4351569.1"/>
    </source>
</evidence>
<evidence type="ECO:0000256" key="5">
    <source>
        <dbReference type="ARBA" id="ARBA00014944"/>
    </source>
</evidence>
<dbReference type="Pfam" id="PF01066">
    <property type="entry name" value="CDP-OH_P_transf"/>
    <property type="match status" value="1"/>
</dbReference>
<dbReference type="PROSITE" id="PS00379">
    <property type="entry name" value="CDP_ALCOHOL_P_TRANSF"/>
    <property type="match status" value="1"/>
</dbReference>
<keyword evidence="19" id="KW-1185">Reference proteome</keyword>
<evidence type="ECO:0000256" key="9">
    <source>
        <dbReference type="ARBA" id="ARBA00022989"/>
    </source>
</evidence>
<evidence type="ECO:0000256" key="16">
    <source>
        <dbReference type="RuleBase" id="RU003750"/>
    </source>
</evidence>
<keyword evidence="8 17" id="KW-0812">Transmembrane</keyword>
<dbReference type="PANTHER" id="PTHR14269">
    <property type="entry name" value="CDP-DIACYLGLYCEROL--GLYCEROL-3-PHOSPHATE 3-PHOSPHATIDYLTRANSFERASE-RELATED"/>
    <property type="match status" value="1"/>
</dbReference>
<dbReference type="EC" id="2.7.8.5" evidence="4 15"/>
<name>A0ABP8I5J6_9GAMM</name>
<feature type="transmembrane region" description="Helical" evidence="17">
    <location>
        <begin position="168"/>
        <end position="188"/>
    </location>
</feature>
<keyword evidence="11 17" id="KW-0472">Membrane</keyword>
<evidence type="ECO:0000256" key="10">
    <source>
        <dbReference type="ARBA" id="ARBA00023098"/>
    </source>
</evidence>
<evidence type="ECO:0000256" key="4">
    <source>
        <dbReference type="ARBA" id="ARBA00013170"/>
    </source>
</evidence>
<dbReference type="EMBL" id="BAABFU010000003">
    <property type="protein sequence ID" value="GAA4351569.1"/>
    <property type="molecule type" value="Genomic_DNA"/>
</dbReference>
<keyword evidence="12" id="KW-0594">Phospholipid biosynthesis</keyword>
<evidence type="ECO:0000256" key="15">
    <source>
        <dbReference type="NCBIfam" id="TIGR00560"/>
    </source>
</evidence>
<dbReference type="Gene3D" id="1.20.120.1760">
    <property type="match status" value="1"/>
</dbReference>
<evidence type="ECO:0000256" key="11">
    <source>
        <dbReference type="ARBA" id="ARBA00023136"/>
    </source>
</evidence>
<dbReference type="InterPro" id="IPR048254">
    <property type="entry name" value="CDP_ALCOHOL_P_TRANSF_CS"/>
</dbReference>
<comment type="caution">
    <text evidence="18">The sequence shown here is derived from an EMBL/GenBank/DDBJ whole genome shotgun (WGS) entry which is preliminary data.</text>
</comment>
<sequence length="202" mass="22614">MPSKEPKNNRTGNSMWNIPNIITFFRILLIPLFVIFFFIDGVAARWITLAIFCTAAWTDWLDGFLARKMKIESPFGAFLDPVADKLMVAITLILLIGREGSPWLAIPGMIIIGREITVSALREWMAELGNRAVVGVSVIGKIKTMCQLLAIFLLLIASPAIFGLPKVFGYVFMWVAALLTLWSMLVYLKAAWPYLTSEKNDA</sequence>
<comment type="catalytic activity">
    <reaction evidence="14">
        <text>a CDP-1,2-diacyl-sn-glycerol + sn-glycerol 3-phosphate = a 1,2-diacyl-sn-glycero-3-phospho-(1'-sn-glycero-3'-phosphate) + CMP + H(+)</text>
        <dbReference type="Rhea" id="RHEA:12593"/>
        <dbReference type="ChEBI" id="CHEBI:15378"/>
        <dbReference type="ChEBI" id="CHEBI:57597"/>
        <dbReference type="ChEBI" id="CHEBI:58332"/>
        <dbReference type="ChEBI" id="CHEBI:60110"/>
        <dbReference type="ChEBI" id="CHEBI:60377"/>
        <dbReference type="EC" id="2.7.8.5"/>
    </reaction>
</comment>
<evidence type="ECO:0000313" key="19">
    <source>
        <dbReference type="Proteomes" id="UP001501294"/>
    </source>
</evidence>
<comment type="similarity">
    <text evidence="3 16">Belongs to the CDP-alcohol phosphatidyltransferase class-I family.</text>
</comment>
<evidence type="ECO:0000256" key="17">
    <source>
        <dbReference type="SAM" id="Phobius"/>
    </source>
</evidence>
<proteinExistence type="inferred from homology"/>
<dbReference type="PANTHER" id="PTHR14269:SF62">
    <property type="entry name" value="CDP-DIACYLGLYCEROL--GLYCEROL-3-PHOSPHATE 3-PHOSPHATIDYLTRANSFERASE 1, CHLOROPLASTIC"/>
    <property type="match status" value="1"/>
</dbReference>
<feature type="transmembrane region" description="Helical" evidence="17">
    <location>
        <begin position="21"/>
        <end position="39"/>
    </location>
</feature>
<dbReference type="InterPro" id="IPR043130">
    <property type="entry name" value="CDP-OH_PTrfase_TM_dom"/>
</dbReference>
<keyword evidence="13" id="KW-1208">Phospholipid metabolism</keyword>
<organism evidence="18 19">
    <name type="scientific">Kangiella taiwanensis</name>
    <dbReference type="NCBI Taxonomy" id="1079179"/>
    <lineage>
        <taxon>Bacteria</taxon>
        <taxon>Pseudomonadati</taxon>
        <taxon>Pseudomonadota</taxon>
        <taxon>Gammaproteobacteria</taxon>
        <taxon>Kangiellales</taxon>
        <taxon>Kangiellaceae</taxon>
        <taxon>Kangiella</taxon>
    </lineage>
</organism>
<dbReference type="InterPro" id="IPR004570">
    <property type="entry name" value="Phosphatidylglycerol_P_synth"/>
</dbReference>
<evidence type="ECO:0000256" key="6">
    <source>
        <dbReference type="ARBA" id="ARBA00022516"/>
    </source>
</evidence>
<reference evidence="19" key="1">
    <citation type="journal article" date="2019" name="Int. J. Syst. Evol. Microbiol.">
        <title>The Global Catalogue of Microorganisms (GCM) 10K type strain sequencing project: providing services to taxonomists for standard genome sequencing and annotation.</title>
        <authorList>
            <consortium name="The Broad Institute Genomics Platform"/>
            <consortium name="The Broad Institute Genome Sequencing Center for Infectious Disease"/>
            <person name="Wu L."/>
            <person name="Ma J."/>
        </authorList>
    </citation>
    <scope>NUCLEOTIDE SEQUENCE [LARGE SCALE GENOMIC DNA]</scope>
    <source>
        <strain evidence="19">JCM 17727</strain>
    </source>
</reference>
<dbReference type="InterPro" id="IPR000462">
    <property type="entry name" value="CDP-OH_P_trans"/>
</dbReference>
<evidence type="ECO:0000256" key="8">
    <source>
        <dbReference type="ARBA" id="ARBA00022692"/>
    </source>
</evidence>
<dbReference type="NCBIfam" id="TIGR00560">
    <property type="entry name" value="pgsA"/>
    <property type="match status" value="1"/>
</dbReference>
<comment type="subcellular location">
    <subcellularLocation>
        <location evidence="1">Membrane</location>
        <topology evidence="1">Multi-pass membrane protein</topology>
    </subcellularLocation>
</comment>
<evidence type="ECO:0000256" key="13">
    <source>
        <dbReference type="ARBA" id="ARBA00023264"/>
    </source>
</evidence>
<feature type="transmembrane region" description="Helical" evidence="17">
    <location>
        <begin position="45"/>
        <end position="65"/>
    </location>
</feature>
<gene>
    <name evidence="18" type="primary">pgsA</name>
    <name evidence="18" type="ORF">GCM10023150_18380</name>
</gene>
<evidence type="ECO:0000256" key="2">
    <source>
        <dbReference type="ARBA" id="ARBA00005042"/>
    </source>
</evidence>